<name>A0A418KYC7_9ACTN</name>
<dbReference type="RefSeq" id="WP_119658096.1">
    <property type="nucleotide sequence ID" value="NZ_QUAL01000008.1"/>
</dbReference>
<proteinExistence type="predicted"/>
<reference evidence="1 2" key="1">
    <citation type="submission" date="2018-09" db="EMBL/GenBank/DDBJ databases">
        <title>Isolation, diversity and antifungal activity of actinobacteria from wheat.</title>
        <authorList>
            <person name="Han C."/>
        </authorList>
    </citation>
    <scope>NUCLEOTIDE SEQUENCE [LARGE SCALE GENOMIC DNA]</scope>
    <source>
        <strain evidence="1 2">NEAU-YY265</strain>
    </source>
</reference>
<dbReference type="SUPFAM" id="SSF48208">
    <property type="entry name" value="Six-hairpin glycosidases"/>
    <property type="match status" value="1"/>
</dbReference>
<accession>A0A418KYC7</accession>
<evidence type="ECO:0000313" key="2">
    <source>
        <dbReference type="Proteomes" id="UP000284057"/>
    </source>
</evidence>
<evidence type="ECO:0008006" key="3">
    <source>
        <dbReference type="Google" id="ProtNLM"/>
    </source>
</evidence>
<dbReference type="InterPro" id="IPR008930">
    <property type="entry name" value="Terpenoid_cyclase/PrenylTrfase"/>
</dbReference>
<comment type="caution">
    <text evidence="1">The sequence shown here is derived from an EMBL/GenBank/DDBJ whole genome shotgun (WGS) entry which is preliminary data.</text>
</comment>
<dbReference type="InterPro" id="IPR008928">
    <property type="entry name" value="6-hairpin_glycosidase_sf"/>
</dbReference>
<dbReference type="SUPFAM" id="SSF48239">
    <property type="entry name" value="Terpenoid cyclases/Protein prenyltransferases"/>
    <property type="match status" value="1"/>
</dbReference>
<dbReference type="AlphaFoldDB" id="A0A418KYC7"/>
<evidence type="ECO:0000313" key="1">
    <source>
        <dbReference type="EMBL" id="RIQ37378.1"/>
    </source>
</evidence>
<dbReference type="Gene3D" id="1.50.10.20">
    <property type="match status" value="1"/>
</dbReference>
<keyword evidence="2" id="KW-1185">Reference proteome</keyword>
<sequence>MSDWVDQSRVIRFEGPSAFSPRFVGPPVLRWAPVPAATRFEVAVAGRERVVWTGSVASEAADLAEAWPLLPLGPVDVLVRGFDGDREVAVRKHRRFWKVPGFDGVRPGPADWIGAVHRAVGHLLQPARDEVLDYEGGYPRSAWSSFEDSVTGLRGRLAFPAQHHASYIHAYLTYADRFPDHPQAAEAERQALAYGRWLLEHHLPDDWRLGGLSPSTVLEGRFGGWVEGDHVTVFRAARVGEVMLRLFSRTGDARYLERAARIGDIMVDLQNPDGSWPFRVDPRTGEPSIGYTSAVVTPVWLLTLLGEVPEAPGTSSQRAARAAAAAKGEAWLLAGPVADGRWEGMYEDIPETPPWSNLQHWDTNETIRYLLSGRCDVPSRVELAARLNAYIEDQFVVWAPEESPVPVRCPTPTVLEQYRCYWPMEVHTGHWLASLLALHRATGEEHYLAKAIAAANAIVAAQDPRGSLSTWGLDTRFGTPLVTMDWPGCNAVAVSALLHWSAYHEALVNHAVEPAAQSFDSL</sequence>
<dbReference type="Proteomes" id="UP000284057">
    <property type="component" value="Unassembled WGS sequence"/>
</dbReference>
<dbReference type="GO" id="GO:0005975">
    <property type="term" value="P:carbohydrate metabolic process"/>
    <property type="evidence" value="ECO:0007669"/>
    <property type="project" value="InterPro"/>
</dbReference>
<dbReference type="OrthoDB" id="5166346at2"/>
<dbReference type="EMBL" id="QUAL01000008">
    <property type="protein sequence ID" value="RIQ37378.1"/>
    <property type="molecule type" value="Genomic_DNA"/>
</dbReference>
<organism evidence="1 2">
    <name type="scientific">Jiangella rhizosphaerae</name>
    <dbReference type="NCBI Taxonomy" id="2293569"/>
    <lineage>
        <taxon>Bacteria</taxon>
        <taxon>Bacillati</taxon>
        <taxon>Actinomycetota</taxon>
        <taxon>Actinomycetes</taxon>
        <taxon>Jiangellales</taxon>
        <taxon>Jiangellaceae</taxon>
        <taxon>Jiangella</taxon>
    </lineage>
</organism>
<protein>
    <recommendedName>
        <fullName evidence="3">Prenyltransferase</fullName>
    </recommendedName>
</protein>
<gene>
    <name evidence="1" type="ORF">DY240_00895</name>
</gene>